<dbReference type="InterPro" id="IPR020846">
    <property type="entry name" value="MFS_dom"/>
</dbReference>
<keyword evidence="6" id="KW-0769">Symport</keyword>
<dbReference type="Gene3D" id="1.20.1250.20">
    <property type="entry name" value="MFS general substrate transporter like domains"/>
    <property type="match status" value="1"/>
</dbReference>
<dbReference type="EnsemblPlants" id="QL06p045614:mrna">
    <property type="protein sequence ID" value="QL06p045614:mrna"/>
    <property type="gene ID" value="QL06p045614"/>
</dbReference>
<dbReference type="Pfam" id="PF00083">
    <property type="entry name" value="Sugar_tr"/>
    <property type="match status" value="1"/>
</dbReference>
<evidence type="ECO:0000256" key="6">
    <source>
        <dbReference type="ARBA" id="ARBA00022847"/>
    </source>
</evidence>
<evidence type="ECO:0000256" key="10">
    <source>
        <dbReference type="SAM" id="Phobius"/>
    </source>
</evidence>
<feature type="transmembrane region" description="Helical" evidence="10">
    <location>
        <begin position="176"/>
        <end position="197"/>
    </location>
</feature>
<name>A0A7N2LZ06_QUELO</name>
<feature type="transmembrane region" description="Helical" evidence="10">
    <location>
        <begin position="146"/>
        <end position="164"/>
    </location>
</feature>
<evidence type="ECO:0000256" key="5">
    <source>
        <dbReference type="ARBA" id="ARBA00022692"/>
    </source>
</evidence>
<reference evidence="12 13" key="1">
    <citation type="journal article" date="2016" name="G3 (Bethesda)">
        <title>First Draft Assembly and Annotation of the Genome of a California Endemic Oak Quercus lobata Nee (Fagaceae).</title>
        <authorList>
            <person name="Sork V.L."/>
            <person name="Fitz-Gibbon S.T."/>
            <person name="Puiu D."/>
            <person name="Crepeau M."/>
            <person name="Gugger P.F."/>
            <person name="Sherman R."/>
            <person name="Stevens K."/>
            <person name="Langley C.H."/>
            <person name="Pellegrini M."/>
            <person name="Salzberg S.L."/>
        </authorList>
    </citation>
    <scope>NUCLEOTIDE SEQUENCE [LARGE SCALE GENOMIC DNA]</scope>
    <source>
        <strain evidence="12 13">cv. SW786</strain>
    </source>
</reference>
<dbReference type="PANTHER" id="PTHR48020">
    <property type="entry name" value="PROTON MYO-INOSITOL COTRANSPORTER"/>
    <property type="match status" value="1"/>
</dbReference>
<dbReference type="PRINTS" id="PR00171">
    <property type="entry name" value="SUGRTRNSPORT"/>
</dbReference>
<dbReference type="PROSITE" id="PS00216">
    <property type="entry name" value="SUGAR_TRANSPORT_1"/>
    <property type="match status" value="1"/>
</dbReference>
<evidence type="ECO:0000256" key="1">
    <source>
        <dbReference type="ARBA" id="ARBA00004141"/>
    </source>
</evidence>
<feature type="transmembrane region" description="Helical" evidence="10">
    <location>
        <begin position="112"/>
        <end position="134"/>
    </location>
</feature>
<evidence type="ECO:0000313" key="12">
    <source>
        <dbReference type="EnsemblPlants" id="QL06p045614:mrna"/>
    </source>
</evidence>
<feature type="transmembrane region" description="Helical" evidence="10">
    <location>
        <begin position="344"/>
        <end position="367"/>
    </location>
</feature>
<evidence type="ECO:0000256" key="4">
    <source>
        <dbReference type="ARBA" id="ARBA00022597"/>
    </source>
</evidence>
<keyword evidence="5 10" id="KW-0812">Transmembrane</keyword>
<evidence type="ECO:0000259" key="11">
    <source>
        <dbReference type="PROSITE" id="PS50850"/>
    </source>
</evidence>
<keyword evidence="3 9" id="KW-0813">Transport</keyword>
<dbReference type="InterPro" id="IPR003663">
    <property type="entry name" value="Sugar/inositol_transpt"/>
</dbReference>
<dbReference type="EMBL" id="LRBV02000006">
    <property type="status" value="NOT_ANNOTATED_CDS"/>
    <property type="molecule type" value="Genomic_DNA"/>
</dbReference>
<keyword evidence="13" id="KW-1185">Reference proteome</keyword>
<feature type="transmembrane region" description="Helical" evidence="10">
    <location>
        <begin position="277"/>
        <end position="300"/>
    </location>
</feature>
<evidence type="ECO:0000256" key="7">
    <source>
        <dbReference type="ARBA" id="ARBA00022989"/>
    </source>
</evidence>
<comment type="similarity">
    <text evidence="2 9">Belongs to the major facilitator superfamily. Sugar transporter (TC 2.A.1.1) family.</text>
</comment>
<dbReference type="GO" id="GO:0015293">
    <property type="term" value="F:symporter activity"/>
    <property type="evidence" value="ECO:0007669"/>
    <property type="project" value="UniProtKB-KW"/>
</dbReference>
<evidence type="ECO:0000256" key="2">
    <source>
        <dbReference type="ARBA" id="ARBA00010992"/>
    </source>
</evidence>
<evidence type="ECO:0000256" key="8">
    <source>
        <dbReference type="ARBA" id="ARBA00023136"/>
    </source>
</evidence>
<dbReference type="PANTHER" id="PTHR48020:SF49">
    <property type="entry name" value="SUGAR TRANSPORTER"/>
    <property type="match status" value="1"/>
</dbReference>
<reference evidence="12" key="2">
    <citation type="submission" date="2021-01" db="UniProtKB">
        <authorList>
            <consortium name="EnsemblPlants"/>
        </authorList>
    </citation>
    <scope>IDENTIFICATION</scope>
</reference>
<dbReference type="InterPro" id="IPR005829">
    <property type="entry name" value="Sugar_transporter_CS"/>
</dbReference>
<accession>A0A7N2LZ06</accession>
<dbReference type="InterPro" id="IPR036259">
    <property type="entry name" value="MFS_trans_sf"/>
</dbReference>
<feature type="transmembrane region" description="Helical" evidence="10">
    <location>
        <begin position="443"/>
        <end position="465"/>
    </location>
</feature>
<feature type="domain" description="Major facilitator superfamily (MFS) profile" evidence="11">
    <location>
        <begin position="23"/>
        <end position="469"/>
    </location>
</feature>
<dbReference type="InParanoid" id="A0A7N2LZ06"/>
<dbReference type="InterPro" id="IPR050814">
    <property type="entry name" value="Myo-inositol_Transporter"/>
</dbReference>
<protein>
    <recommendedName>
        <fullName evidence="11">Major facilitator superfamily (MFS) profile domain-containing protein</fullName>
    </recommendedName>
</protein>
<proteinExistence type="inferred from homology"/>
<sequence length="498" mass="54298">MTIAMAEGKAQDVKTYNSYSLSCTIVISLITVIFGYDTGVMSGAMIFIEDDLKISDFQVSVLAGILNICALFGSLIAGKLSDYIGRRYTIVVACLIFLIGSVLMGWGPNYAVLLSGRCAAGIGVGFALMIAPVYTAEISPAESRGALTSLPDVAISFGILIGYVSNYFFGKLTLKLGWRLMLGVAAIPSLALAIGILKMPESPRWLAFQGRLAESKKMLMKVSLSEKEAERRFRDIKIAAGIDENCTDDVVKISKTSKNEQVWKELFLKPTPAVRRILFTAIGLHFFDHATGIEAILLFGPRIFKKAGVHEKSKLLLATVGTGITKTVFIFIATFYIDKRGRRPLLMISAVGMFLALAVVATSLTIAENHDEPLWSLVISLIAVYTFVAFFSMGMGPIAWIYLSEMFPMRVRGLGVGIGVAVNRLMNATVSLTFISLTKALTIGGAFFLYCGFGFLSLLFIYFCLPETKGKTLEEIEGLFSKKKKNVDAEAMQPNPNK</sequence>
<feature type="transmembrane region" description="Helical" evidence="10">
    <location>
        <begin position="21"/>
        <end position="47"/>
    </location>
</feature>
<dbReference type="OMA" id="WIYLSEM"/>
<gene>
    <name evidence="12" type="primary">LOC115995258</name>
</gene>
<dbReference type="OrthoDB" id="6339427at2759"/>
<dbReference type="FunFam" id="1.20.1250.20:FF:000025">
    <property type="entry name" value="probable polyol transporter 4"/>
    <property type="match status" value="1"/>
</dbReference>
<dbReference type="AlphaFoldDB" id="A0A7N2LZ06"/>
<dbReference type="GeneID" id="115995258"/>
<keyword evidence="8 10" id="KW-0472">Membrane</keyword>
<dbReference type="Proteomes" id="UP000594261">
    <property type="component" value="Chromosome 6"/>
</dbReference>
<feature type="transmembrane region" description="Helical" evidence="10">
    <location>
        <begin position="315"/>
        <end position="337"/>
    </location>
</feature>
<comment type="subcellular location">
    <subcellularLocation>
        <location evidence="1">Membrane</location>
        <topology evidence="1">Multi-pass membrane protein</topology>
    </subcellularLocation>
</comment>
<evidence type="ECO:0000256" key="3">
    <source>
        <dbReference type="ARBA" id="ARBA00022448"/>
    </source>
</evidence>
<dbReference type="NCBIfam" id="TIGR00879">
    <property type="entry name" value="SP"/>
    <property type="match status" value="1"/>
</dbReference>
<evidence type="ECO:0000256" key="9">
    <source>
        <dbReference type="RuleBase" id="RU003346"/>
    </source>
</evidence>
<feature type="transmembrane region" description="Helical" evidence="10">
    <location>
        <begin position="59"/>
        <end position="76"/>
    </location>
</feature>
<feature type="transmembrane region" description="Helical" evidence="10">
    <location>
        <begin position="414"/>
        <end position="437"/>
    </location>
</feature>
<evidence type="ECO:0000313" key="13">
    <source>
        <dbReference type="Proteomes" id="UP000594261"/>
    </source>
</evidence>
<feature type="transmembrane region" description="Helical" evidence="10">
    <location>
        <begin position="88"/>
        <end position="106"/>
    </location>
</feature>
<keyword evidence="4" id="KW-0762">Sugar transport</keyword>
<dbReference type="InterPro" id="IPR005828">
    <property type="entry name" value="MFS_sugar_transport-like"/>
</dbReference>
<dbReference type="KEGG" id="qlo:115995258"/>
<dbReference type="Gramene" id="QL06p045614:mrna">
    <property type="protein sequence ID" value="QL06p045614:mrna"/>
    <property type="gene ID" value="QL06p045614"/>
</dbReference>
<dbReference type="GO" id="GO:0016020">
    <property type="term" value="C:membrane"/>
    <property type="evidence" value="ECO:0007669"/>
    <property type="project" value="UniProtKB-SubCell"/>
</dbReference>
<feature type="transmembrane region" description="Helical" evidence="10">
    <location>
        <begin position="373"/>
        <end position="402"/>
    </location>
</feature>
<keyword evidence="7 10" id="KW-1133">Transmembrane helix</keyword>
<dbReference type="SUPFAM" id="SSF103473">
    <property type="entry name" value="MFS general substrate transporter"/>
    <property type="match status" value="1"/>
</dbReference>
<dbReference type="RefSeq" id="XP_030975620.1">
    <property type="nucleotide sequence ID" value="XM_031119760.1"/>
</dbReference>
<dbReference type="PROSITE" id="PS50850">
    <property type="entry name" value="MFS"/>
    <property type="match status" value="1"/>
</dbReference>
<organism evidence="12 13">
    <name type="scientific">Quercus lobata</name>
    <name type="common">Valley oak</name>
    <dbReference type="NCBI Taxonomy" id="97700"/>
    <lineage>
        <taxon>Eukaryota</taxon>
        <taxon>Viridiplantae</taxon>
        <taxon>Streptophyta</taxon>
        <taxon>Embryophyta</taxon>
        <taxon>Tracheophyta</taxon>
        <taxon>Spermatophyta</taxon>
        <taxon>Magnoliopsida</taxon>
        <taxon>eudicotyledons</taxon>
        <taxon>Gunneridae</taxon>
        <taxon>Pentapetalae</taxon>
        <taxon>rosids</taxon>
        <taxon>fabids</taxon>
        <taxon>Fagales</taxon>
        <taxon>Fagaceae</taxon>
        <taxon>Quercus</taxon>
    </lineage>
</organism>